<keyword evidence="1" id="KW-0812">Transmembrane</keyword>
<reference evidence="2 3" key="1">
    <citation type="submission" date="2020-09" db="EMBL/GenBank/DDBJ databases">
        <title>Eikenella S3660 sp. nov., isolated from a throat swab.</title>
        <authorList>
            <person name="Buhl M."/>
        </authorList>
    </citation>
    <scope>NUCLEOTIDE SEQUENCE [LARGE SCALE GENOMIC DNA]</scope>
    <source>
        <strain evidence="2 3">S3360</strain>
    </source>
</reference>
<comment type="caution">
    <text evidence="2">The sequence shown here is derived from an EMBL/GenBank/DDBJ whole genome shotgun (WGS) entry which is preliminary data.</text>
</comment>
<evidence type="ECO:0008006" key="4">
    <source>
        <dbReference type="Google" id="ProtNLM"/>
    </source>
</evidence>
<keyword evidence="1" id="KW-0472">Membrane</keyword>
<organism evidence="2 3">
    <name type="scientific">Eikenella glucosivorans</name>
    <dbReference type="NCBI Taxonomy" id="2766967"/>
    <lineage>
        <taxon>Bacteria</taxon>
        <taxon>Pseudomonadati</taxon>
        <taxon>Pseudomonadota</taxon>
        <taxon>Betaproteobacteria</taxon>
        <taxon>Neisseriales</taxon>
        <taxon>Neisseriaceae</taxon>
        <taxon>Eikenella</taxon>
    </lineage>
</organism>
<gene>
    <name evidence="2" type="ORF">H9Q10_00520</name>
</gene>
<feature type="transmembrane region" description="Helical" evidence="1">
    <location>
        <begin position="21"/>
        <end position="46"/>
    </location>
</feature>
<protein>
    <recommendedName>
        <fullName evidence="4">DUF2207 domain-containing protein</fullName>
    </recommendedName>
</protein>
<dbReference type="Proteomes" id="UP000768471">
    <property type="component" value="Unassembled WGS sequence"/>
</dbReference>
<feature type="transmembrane region" description="Helical" evidence="1">
    <location>
        <begin position="214"/>
        <end position="236"/>
    </location>
</feature>
<proteinExistence type="predicted"/>
<keyword evidence="3" id="KW-1185">Reference proteome</keyword>
<sequence>MIQKSVETIERHDMGSKKKMALSVKIWLAAVAVFGVMMGLFALSALSSGTEVVLRQGETAEFEVFRPFSTGGVEYSFGFQWGDDDSRRSAELGEWVTNTKDEAEWEAHRIQRFDNPGEPVHVIITLNGRSCRYLTEPVSTSGEKLWRDLGTPADSSGHAFHFGSNACWLREKAGWNQGSIRIEQVSPVLAGEHVKLQGSAPLNFKFTSGTAYDWLWMMYFWPFWLGILILWGFVLVSIHYHRRKQKTQLHPEA</sequence>
<name>A0ABS0N795_9NEIS</name>
<dbReference type="EMBL" id="JACSGR010000001">
    <property type="protein sequence ID" value="MBH5328160.1"/>
    <property type="molecule type" value="Genomic_DNA"/>
</dbReference>
<evidence type="ECO:0000256" key="1">
    <source>
        <dbReference type="SAM" id="Phobius"/>
    </source>
</evidence>
<evidence type="ECO:0000313" key="3">
    <source>
        <dbReference type="Proteomes" id="UP000768471"/>
    </source>
</evidence>
<accession>A0ABS0N795</accession>
<keyword evidence="1" id="KW-1133">Transmembrane helix</keyword>
<dbReference type="RefSeq" id="WP_197902096.1">
    <property type="nucleotide sequence ID" value="NZ_JACSGR010000001.1"/>
</dbReference>
<evidence type="ECO:0000313" key="2">
    <source>
        <dbReference type="EMBL" id="MBH5328160.1"/>
    </source>
</evidence>